<sequence length="219" mass="25528">MLAHKFDLVVANLIKLKPLIKDLGQYDKLLVAKVSIAVCQKNKAAVLERVCLFQKIEIDHLVNNLRSEIDEFYSLIKQVNCFFNKMNYYLVNIVNEVTIMTRKVKFGIFACIVAVCLFLFYYWASNEYVPDVAQYQVNQIIRKHDTREINQVATNRKTAKFLHSLKTSDHCQKISNFQGGTKERGYYVASIKNKSVGIYMQKKSNSFWNWKIKSIICFD</sequence>
<keyword evidence="1" id="KW-0812">Transmembrane</keyword>
<evidence type="ECO:0000256" key="1">
    <source>
        <dbReference type="SAM" id="Phobius"/>
    </source>
</evidence>
<dbReference type="EMBL" id="QGLG01000002">
    <property type="protein sequence ID" value="PXY85236.1"/>
    <property type="molecule type" value="Genomic_DNA"/>
</dbReference>
<name>A0ABX5N294_9LACO</name>
<feature type="transmembrane region" description="Helical" evidence="1">
    <location>
        <begin position="106"/>
        <end position="124"/>
    </location>
</feature>
<accession>A0ABX5N294</accession>
<evidence type="ECO:0000313" key="3">
    <source>
        <dbReference type="Proteomes" id="UP000247698"/>
    </source>
</evidence>
<protein>
    <submittedName>
        <fullName evidence="2">Uncharacterized protein</fullName>
    </submittedName>
</protein>
<evidence type="ECO:0000313" key="2">
    <source>
        <dbReference type="EMBL" id="PXY85236.1"/>
    </source>
</evidence>
<dbReference type="Proteomes" id="UP000247698">
    <property type="component" value="Unassembled WGS sequence"/>
</dbReference>
<reference evidence="2 3" key="1">
    <citation type="submission" date="2018-05" db="EMBL/GenBank/DDBJ databases">
        <title>Reference genomes for bee gut microbiota database.</title>
        <authorList>
            <person name="Ellegaard K.M."/>
        </authorList>
    </citation>
    <scope>NUCLEOTIDE SEQUENCE [LARGE SCALE GENOMIC DNA]</scope>
    <source>
        <strain evidence="2 3">ESL0184</strain>
    </source>
</reference>
<dbReference type="RefSeq" id="WP_110446641.1">
    <property type="nucleotide sequence ID" value="NZ_QGLG01000002.1"/>
</dbReference>
<organism evidence="2 3">
    <name type="scientific">Lactobacillus melliventris</name>
    <dbReference type="NCBI Taxonomy" id="1218507"/>
    <lineage>
        <taxon>Bacteria</taxon>
        <taxon>Bacillati</taxon>
        <taxon>Bacillota</taxon>
        <taxon>Bacilli</taxon>
        <taxon>Lactobacillales</taxon>
        <taxon>Lactobacillaceae</taxon>
        <taxon>Lactobacillus</taxon>
    </lineage>
</organism>
<comment type="caution">
    <text evidence="2">The sequence shown here is derived from an EMBL/GenBank/DDBJ whole genome shotgun (WGS) entry which is preliminary data.</text>
</comment>
<proteinExistence type="predicted"/>
<keyword evidence="1" id="KW-0472">Membrane</keyword>
<gene>
    <name evidence="2" type="ORF">DK873_08895</name>
</gene>
<keyword evidence="1" id="KW-1133">Transmembrane helix</keyword>
<keyword evidence="3" id="KW-1185">Reference proteome</keyword>